<keyword evidence="1" id="KW-0812">Transmembrane</keyword>
<proteinExistence type="predicted"/>
<evidence type="ECO:0000313" key="3">
    <source>
        <dbReference type="EnsemblMetazoa" id="AMAM018401-PA"/>
    </source>
</evidence>
<dbReference type="AlphaFoldDB" id="A0A182T2P5"/>
<evidence type="ECO:0000313" key="4">
    <source>
        <dbReference type="Proteomes" id="UP000075901"/>
    </source>
</evidence>
<protein>
    <submittedName>
        <fullName evidence="3">Uncharacterized protein</fullName>
    </submittedName>
</protein>
<feature type="signal peptide" evidence="2">
    <location>
        <begin position="1"/>
        <end position="22"/>
    </location>
</feature>
<keyword evidence="1" id="KW-0472">Membrane</keyword>
<dbReference type="VEuPathDB" id="VectorBase:AMAM018401"/>
<evidence type="ECO:0000256" key="1">
    <source>
        <dbReference type="SAM" id="Phobius"/>
    </source>
</evidence>
<sequence>MCAVRGWCKLVLPLLCLQYLYGRVALANDTMAEQPHHTATPCYMRYQPARQLNKSIDFENPSVFELLASNYTRERSPFFELLHQRRDCIALSYWINNEPNTKDFKGYLKFACGVHELLHISLMHWSISSDDFCLSMLYGDRPLHQFGCAMLGLSQLVPITLQAHVGSMVVLSQQTPSSFDYLLFQRVTRYSDMLDTLRYFETRYNMSKGVLQSRNYFTSVHWLRCNCESLVESFSKLYQCLGISRKRLVPAGYGARSVADDMLVMAAIGIGGGVTLFLLLKIRTIC</sequence>
<evidence type="ECO:0000256" key="2">
    <source>
        <dbReference type="SAM" id="SignalP"/>
    </source>
</evidence>
<keyword evidence="4" id="KW-1185">Reference proteome</keyword>
<keyword evidence="1" id="KW-1133">Transmembrane helix</keyword>
<feature type="chain" id="PRO_5008136441" evidence="2">
    <location>
        <begin position="23"/>
        <end position="286"/>
    </location>
</feature>
<dbReference type="EnsemblMetazoa" id="AMAM018401-RA">
    <property type="protein sequence ID" value="AMAM018401-PA"/>
    <property type="gene ID" value="AMAM018401"/>
</dbReference>
<keyword evidence="2" id="KW-0732">Signal</keyword>
<name>A0A182T2P5_9DIPT</name>
<reference evidence="4" key="1">
    <citation type="submission" date="2013-09" db="EMBL/GenBank/DDBJ databases">
        <title>The Genome Sequence of Anopheles maculatus species B.</title>
        <authorList>
            <consortium name="The Broad Institute Genomics Platform"/>
            <person name="Neafsey D.E."/>
            <person name="Besansky N."/>
            <person name="Howell P."/>
            <person name="Walton C."/>
            <person name="Young S.K."/>
            <person name="Zeng Q."/>
            <person name="Gargeya S."/>
            <person name="Fitzgerald M."/>
            <person name="Haas B."/>
            <person name="Abouelleil A."/>
            <person name="Allen A.W."/>
            <person name="Alvarado L."/>
            <person name="Arachchi H.M."/>
            <person name="Berlin A.M."/>
            <person name="Chapman S.B."/>
            <person name="Gainer-Dewar J."/>
            <person name="Goldberg J."/>
            <person name="Griggs A."/>
            <person name="Gujja S."/>
            <person name="Hansen M."/>
            <person name="Howarth C."/>
            <person name="Imamovic A."/>
            <person name="Ireland A."/>
            <person name="Larimer J."/>
            <person name="McCowan C."/>
            <person name="Murphy C."/>
            <person name="Pearson M."/>
            <person name="Poon T.W."/>
            <person name="Priest M."/>
            <person name="Roberts A."/>
            <person name="Saif S."/>
            <person name="Shea T."/>
            <person name="Sisk P."/>
            <person name="Sykes S."/>
            <person name="Wortman J."/>
            <person name="Nusbaum C."/>
            <person name="Birren B."/>
        </authorList>
    </citation>
    <scope>NUCLEOTIDE SEQUENCE [LARGE SCALE GENOMIC DNA]</scope>
    <source>
        <strain evidence="4">maculatus3</strain>
    </source>
</reference>
<reference evidence="3" key="2">
    <citation type="submission" date="2020-05" db="UniProtKB">
        <authorList>
            <consortium name="EnsemblMetazoa"/>
        </authorList>
    </citation>
    <scope>IDENTIFICATION</scope>
    <source>
        <strain evidence="3">maculatus3</strain>
    </source>
</reference>
<feature type="transmembrane region" description="Helical" evidence="1">
    <location>
        <begin position="262"/>
        <end position="280"/>
    </location>
</feature>
<dbReference type="Proteomes" id="UP000075901">
    <property type="component" value="Unassembled WGS sequence"/>
</dbReference>
<accession>A0A182T2P5</accession>
<organism evidence="3 4">
    <name type="scientific">Anopheles maculatus</name>
    <dbReference type="NCBI Taxonomy" id="74869"/>
    <lineage>
        <taxon>Eukaryota</taxon>
        <taxon>Metazoa</taxon>
        <taxon>Ecdysozoa</taxon>
        <taxon>Arthropoda</taxon>
        <taxon>Hexapoda</taxon>
        <taxon>Insecta</taxon>
        <taxon>Pterygota</taxon>
        <taxon>Neoptera</taxon>
        <taxon>Endopterygota</taxon>
        <taxon>Diptera</taxon>
        <taxon>Nematocera</taxon>
        <taxon>Culicoidea</taxon>
        <taxon>Culicidae</taxon>
        <taxon>Anophelinae</taxon>
        <taxon>Anopheles</taxon>
        <taxon>Anopheles maculatus group</taxon>
    </lineage>
</organism>